<dbReference type="InterPro" id="IPR036692">
    <property type="entry name" value="Shew3726-like_sf"/>
</dbReference>
<proteinExistence type="predicted"/>
<evidence type="ECO:0000313" key="1">
    <source>
        <dbReference type="EMBL" id="MDP9651749.1"/>
    </source>
</evidence>
<reference evidence="1" key="1">
    <citation type="submission" date="2023-07" db="EMBL/GenBank/DDBJ databases">
        <title>Sorghum-associated microbial communities from plants grown in Nebraska, USA.</title>
        <authorList>
            <person name="Schachtman D."/>
        </authorList>
    </citation>
    <scope>NUCLEOTIDE SEQUENCE</scope>
    <source>
        <strain evidence="1">DS1061</strain>
    </source>
</reference>
<dbReference type="Proteomes" id="UP001229486">
    <property type="component" value="Unassembled WGS sequence"/>
</dbReference>
<name>A0AB73IRJ7_9BURK</name>
<gene>
    <name evidence="1" type="ORF">J2793_007224</name>
</gene>
<dbReference type="SUPFAM" id="SSF160272">
    <property type="entry name" value="Shew3726-like"/>
    <property type="match status" value="1"/>
</dbReference>
<protein>
    <recommendedName>
        <fullName evidence="3">DUF1488 domain-containing protein</fullName>
    </recommendedName>
</protein>
<dbReference type="Gene3D" id="3.30.160.140">
    <property type="entry name" value="Shew3726-like"/>
    <property type="match status" value="1"/>
</dbReference>
<dbReference type="Pfam" id="PF07369">
    <property type="entry name" value="DUF1488"/>
    <property type="match status" value="1"/>
</dbReference>
<evidence type="ECO:0000313" key="2">
    <source>
        <dbReference type="Proteomes" id="UP001229486"/>
    </source>
</evidence>
<accession>A0AB73IRJ7</accession>
<dbReference type="EMBL" id="JAURTK010000029">
    <property type="protein sequence ID" value="MDP9651749.1"/>
    <property type="molecule type" value="Genomic_DNA"/>
</dbReference>
<comment type="caution">
    <text evidence="1">The sequence shown here is derived from an EMBL/GenBank/DDBJ whole genome shotgun (WGS) entry which is preliminary data.</text>
</comment>
<organism evidence="1 2">
    <name type="scientific">Paraburkholderia caledonica</name>
    <dbReference type="NCBI Taxonomy" id="134536"/>
    <lineage>
        <taxon>Bacteria</taxon>
        <taxon>Pseudomonadati</taxon>
        <taxon>Pseudomonadota</taxon>
        <taxon>Betaproteobacteria</taxon>
        <taxon>Burkholderiales</taxon>
        <taxon>Burkholderiaceae</taxon>
        <taxon>Paraburkholderia</taxon>
    </lineage>
</organism>
<dbReference type="AlphaFoldDB" id="A0AB73IRJ7"/>
<dbReference type="InterPro" id="IPR009962">
    <property type="entry name" value="DUF1488"/>
</dbReference>
<sequence length="87" mass="9339">MDVQFPAKPGIYTANTTVAFPALIDGEAVTFEVSTEALQDHFEATTAYGPDLVATFEANRAAIEAVAMAKLPQRLRSGRCLLTSSDF</sequence>
<dbReference type="RefSeq" id="WP_392396296.1">
    <property type="nucleotide sequence ID" value="NZ_JAURTK010000029.1"/>
</dbReference>
<evidence type="ECO:0008006" key="3">
    <source>
        <dbReference type="Google" id="ProtNLM"/>
    </source>
</evidence>